<gene>
    <name evidence="8" type="ORF">BINO364_LOCUS13703</name>
</gene>
<dbReference type="AlphaFoldDB" id="A0A8J9VL35"/>
<comment type="cofactor">
    <cofactor evidence="1">
        <name>pyridoxal 5'-phosphate</name>
        <dbReference type="ChEBI" id="CHEBI:597326"/>
    </cofactor>
</comment>
<dbReference type="Gene3D" id="3.40.50.1100">
    <property type="match status" value="2"/>
</dbReference>
<evidence type="ECO:0000256" key="2">
    <source>
        <dbReference type="ARBA" id="ARBA00010869"/>
    </source>
</evidence>
<evidence type="ECO:0000313" key="9">
    <source>
        <dbReference type="Proteomes" id="UP000838878"/>
    </source>
</evidence>
<sequence length="448" mass="49152">MTNRDDVEFDEFCNPNNPRIIKYDDILAASRRIAGAVLKTPCTRAHMSDKLGMEVYLKQEFMQHTGCFKERGVRNTLLLLSEEQKKIGVITASTGNHGLSMSYHSTQLGIPCIVVMPTRAPITKFTKCQSFGAKTLLHGENLAEAKYFAMAISKEKKLYYINGYDHPNIIEGQGTTGIEIIEQVPDVDAVLVPVGGGSLVCGIAIAVKHLKPDTEVYGIQTEKTYCMVEALKRNERVKIVVESTIADGLAVSLAGVNTFHNLKAGILDKMVIVKEDWVARAIMHIVEDERYVVEGAAAVTVASIMAGLFPNLKGKKVVCIISGGNIDTTILARALERGMAAEGRLVKFKVTVSDRPGGMAELCGLLAGLGVTVRDCIPERAWVKGDVFSVEMKVIVETRGWEHTKELIEMIKKKYKDCFFAEMSERSEKAPGAKRGPCLAPNPVCMQK</sequence>
<dbReference type="GO" id="GO:0003941">
    <property type="term" value="F:L-serine ammonia-lyase activity"/>
    <property type="evidence" value="ECO:0007669"/>
    <property type="project" value="TreeGrafter"/>
</dbReference>
<evidence type="ECO:0000256" key="3">
    <source>
        <dbReference type="ARBA" id="ARBA00022898"/>
    </source>
</evidence>
<dbReference type="InterPro" id="IPR044561">
    <property type="entry name" value="ACT_ThrD-II-like"/>
</dbReference>
<dbReference type="Pfam" id="PF00291">
    <property type="entry name" value="PALP"/>
    <property type="match status" value="1"/>
</dbReference>
<protein>
    <recommendedName>
        <fullName evidence="5">L-serine deaminase</fullName>
    </recommendedName>
    <alternativeName>
        <fullName evidence="6">L-threonine dehydratase</fullName>
    </alternativeName>
</protein>
<dbReference type="GO" id="GO:0006565">
    <property type="term" value="P:L-serine catabolic process"/>
    <property type="evidence" value="ECO:0007669"/>
    <property type="project" value="TreeGrafter"/>
</dbReference>
<name>A0A8J9VL35_9NEOP</name>
<dbReference type="PANTHER" id="PTHR48078:SF19">
    <property type="entry name" value="ACT DOMAIN-CONTAINING PROTEIN"/>
    <property type="match status" value="1"/>
</dbReference>
<accession>A0A8J9VL35</accession>
<evidence type="ECO:0000313" key="8">
    <source>
        <dbReference type="EMBL" id="CAH0728495.1"/>
    </source>
</evidence>
<dbReference type="GO" id="GO:0004794">
    <property type="term" value="F:threonine deaminase activity"/>
    <property type="evidence" value="ECO:0007669"/>
    <property type="project" value="TreeGrafter"/>
</dbReference>
<dbReference type="FunFam" id="3.40.50.1100:FF:000007">
    <property type="entry name" value="L-threonine dehydratase catabolic TdcB"/>
    <property type="match status" value="1"/>
</dbReference>
<evidence type="ECO:0000256" key="6">
    <source>
        <dbReference type="ARBA" id="ARBA00042605"/>
    </source>
</evidence>
<proteinExistence type="inferred from homology"/>
<evidence type="ECO:0000256" key="1">
    <source>
        <dbReference type="ARBA" id="ARBA00001933"/>
    </source>
</evidence>
<dbReference type="InterPro" id="IPR001926">
    <property type="entry name" value="TrpB-like_PALP"/>
</dbReference>
<keyword evidence="4" id="KW-0456">Lyase</keyword>
<organism evidence="8 9">
    <name type="scientific">Brenthis ino</name>
    <name type="common">lesser marbled fritillary</name>
    <dbReference type="NCBI Taxonomy" id="405034"/>
    <lineage>
        <taxon>Eukaryota</taxon>
        <taxon>Metazoa</taxon>
        <taxon>Ecdysozoa</taxon>
        <taxon>Arthropoda</taxon>
        <taxon>Hexapoda</taxon>
        <taxon>Insecta</taxon>
        <taxon>Pterygota</taxon>
        <taxon>Neoptera</taxon>
        <taxon>Endopterygota</taxon>
        <taxon>Lepidoptera</taxon>
        <taxon>Glossata</taxon>
        <taxon>Ditrysia</taxon>
        <taxon>Papilionoidea</taxon>
        <taxon>Nymphalidae</taxon>
        <taxon>Heliconiinae</taxon>
        <taxon>Argynnini</taxon>
        <taxon>Brenthis</taxon>
    </lineage>
</organism>
<keyword evidence="3" id="KW-0663">Pyridoxal phosphate</keyword>
<evidence type="ECO:0000259" key="7">
    <source>
        <dbReference type="Pfam" id="PF00291"/>
    </source>
</evidence>
<evidence type="ECO:0000256" key="5">
    <source>
        <dbReference type="ARBA" id="ARBA00041766"/>
    </source>
</evidence>
<feature type="non-terminal residue" evidence="8">
    <location>
        <position position="448"/>
    </location>
</feature>
<dbReference type="GO" id="GO:0009097">
    <property type="term" value="P:isoleucine biosynthetic process"/>
    <property type="evidence" value="ECO:0007669"/>
    <property type="project" value="TreeGrafter"/>
</dbReference>
<dbReference type="InterPro" id="IPR036052">
    <property type="entry name" value="TrpB-like_PALP_sf"/>
</dbReference>
<dbReference type="CDD" id="cd01562">
    <property type="entry name" value="Thr-dehyd"/>
    <property type="match status" value="1"/>
</dbReference>
<dbReference type="Proteomes" id="UP000838878">
    <property type="component" value="Chromosome 7"/>
</dbReference>
<reference evidence="8" key="1">
    <citation type="submission" date="2021-12" db="EMBL/GenBank/DDBJ databases">
        <authorList>
            <person name="Martin H S."/>
        </authorList>
    </citation>
    <scope>NUCLEOTIDE SEQUENCE</scope>
</reference>
<dbReference type="GO" id="GO:0006567">
    <property type="term" value="P:L-threonine catabolic process"/>
    <property type="evidence" value="ECO:0007669"/>
    <property type="project" value="TreeGrafter"/>
</dbReference>
<evidence type="ECO:0000256" key="4">
    <source>
        <dbReference type="ARBA" id="ARBA00023239"/>
    </source>
</evidence>
<dbReference type="CDD" id="cd04886">
    <property type="entry name" value="ACT_ThrD-II-like"/>
    <property type="match status" value="1"/>
</dbReference>
<dbReference type="EMBL" id="OV170227">
    <property type="protein sequence ID" value="CAH0728495.1"/>
    <property type="molecule type" value="Genomic_DNA"/>
</dbReference>
<dbReference type="SUPFAM" id="SSF53686">
    <property type="entry name" value="Tryptophan synthase beta subunit-like PLP-dependent enzymes"/>
    <property type="match status" value="1"/>
</dbReference>
<dbReference type="OrthoDB" id="4418812at2759"/>
<comment type="similarity">
    <text evidence="2">Belongs to the serine/threonine dehydratase family.</text>
</comment>
<dbReference type="InterPro" id="IPR050147">
    <property type="entry name" value="Ser/Thr_Dehydratase"/>
</dbReference>
<keyword evidence="9" id="KW-1185">Reference proteome</keyword>
<dbReference type="PANTHER" id="PTHR48078">
    <property type="entry name" value="THREONINE DEHYDRATASE, MITOCHONDRIAL-RELATED"/>
    <property type="match status" value="1"/>
</dbReference>
<feature type="domain" description="Tryptophan synthase beta chain-like PALP" evidence="7">
    <location>
        <begin position="35"/>
        <end position="323"/>
    </location>
</feature>